<name>A0A7M5X021_9CNID</name>
<evidence type="ECO:0000256" key="2">
    <source>
        <dbReference type="ARBA" id="ARBA00022776"/>
    </source>
</evidence>
<sequence length="851" mass="95843">MPTLFSLAHPMEDFKPVVYHNLDNRKPMYFTDATQHIVFTSPKDSLIMTYDSVLGLHSVWKARKALEQDFPEVLSHQDSLPEFGMMNQSSQLGALKGGPGITGRFSMSPSVTTSNKRHSCPPIPIHLQQKGSPGASSSPMSRKGFSPAGHLHKGSPHHHLHANSHHHEAHESSYVSEINGSKRSHMNSLIMFRMSCADTRLEEEAEPLPPNLCLEQVWQEQTTTIRYGLKGKSVFCFMSTDFNGISYLGYLVKGLSKLKLLKINYGKFEKATEIECMDAGPLQPLKMYVMDLSQNLHLYTGKQKIMSVCLPEPLQGVELGTLNLNQFVNGGFNISCCNNSERSARLQIPPLCQSDLVLSCIQSLKDILSSDEFNLVAARYYCQLHHENTTYQSEWEVFIQVSIKLLGFPESSIKNIKENVSSPAPPEPKKAKKSDSYTGYEDWQYLLSCKPNKFVDDDESKSMEKKYISDISLQKNALLFNHICAAFSLWHNLYEELKLNTLNTNLEEFAKFLHYLSEVFSLSSHVKIYETDFPCIKSKANTVYNLKEEFSSISEKCQQIKGFSLINHALDIFNNNNMDEPPPKHSHRMKYSTVLLKIFAAISKYTQSTSSSSDPEEMLEQLKLAGKELLVDTIINIMLKEGREDIVSLKQLELKENTKLSSKLKPSHDEDDKDGMLIDEQIFELRFKDDLRVHEVKRLLNSSDHVTVSVEQKPDMNDHAFAKEEESKLLILSKRTMSLSVARGMLTLGTAEPKSSKAVIIPTLDLSGRSSTSSKTIQIPQSDLNALLLWPNFHNGVAAGLKVARENCKVDSNWILLNKMKYSKLNASHSGFLFALGLMGHFVVTSQTSPP</sequence>
<dbReference type="InterPro" id="IPR024990">
    <property type="entry name" value="Apc1"/>
</dbReference>
<reference evidence="6" key="1">
    <citation type="submission" date="2021-01" db="UniProtKB">
        <authorList>
            <consortium name="EnsemblMetazoa"/>
        </authorList>
    </citation>
    <scope>IDENTIFICATION</scope>
</reference>
<feature type="region of interest" description="Disordered" evidence="4">
    <location>
        <begin position="127"/>
        <end position="177"/>
    </location>
</feature>
<keyword evidence="1" id="KW-0132">Cell division</keyword>
<protein>
    <recommendedName>
        <fullName evidence="5">Anaphase-promoting complex subunit 1 middle domain-containing protein</fullName>
    </recommendedName>
</protein>
<dbReference type="OrthoDB" id="5976116at2759"/>
<dbReference type="GO" id="GO:0070979">
    <property type="term" value="P:protein K11-linked ubiquitination"/>
    <property type="evidence" value="ECO:0007669"/>
    <property type="project" value="TreeGrafter"/>
</dbReference>
<dbReference type="GO" id="GO:0005680">
    <property type="term" value="C:anaphase-promoting complex"/>
    <property type="evidence" value="ECO:0007669"/>
    <property type="project" value="InterPro"/>
</dbReference>
<dbReference type="GO" id="GO:0007091">
    <property type="term" value="P:metaphase/anaphase transition of mitotic cell cycle"/>
    <property type="evidence" value="ECO:0007669"/>
    <property type="project" value="TreeGrafter"/>
</dbReference>
<dbReference type="EnsemblMetazoa" id="CLYHEMT015605.3">
    <property type="protein sequence ID" value="CLYHEMP015605.3"/>
    <property type="gene ID" value="CLYHEMG015605"/>
</dbReference>
<dbReference type="GO" id="GO:0031145">
    <property type="term" value="P:anaphase-promoting complex-dependent catabolic process"/>
    <property type="evidence" value="ECO:0007669"/>
    <property type="project" value="TreeGrafter"/>
</dbReference>
<organism evidence="6 7">
    <name type="scientific">Clytia hemisphaerica</name>
    <dbReference type="NCBI Taxonomy" id="252671"/>
    <lineage>
        <taxon>Eukaryota</taxon>
        <taxon>Metazoa</taxon>
        <taxon>Cnidaria</taxon>
        <taxon>Hydrozoa</taxon>
        <taxon>Hydroidolina</taxon>
        <taxon>Leptothecata</taxon>
        <taxon>Obeliida</taxon>
        <taxon>Clytiidae</taxon>
        <taxon>Clytia</taxon>
    </lineage>
</organism>
<dbReference type="AlphaFoldDB" id="A0A7M5X021"/>
<dbReference type="Pfam" id="PF20518">
    <property type="entry name" value="Apc1_MidN"/>
    <property type="match status" value="1"/>
</dbReference>
<evidence type="ECO:0000313" key="7">
    <source>
        <dbReference type="Proteomes" id="UP000594262"/>
    </source>
</evidence>
<evidence type="ECO:0000256" key="4">
    <source>
        <dbReference type="SAM" id="MobiDB-lite"/>
    </source>
</evidence>
<keyword evidence="7" id="KW-1185">Reference proteome</keyword>
<proteinExistence type="predicted"/>
<feature type="compositionally biased region" description="Polar residues" evidence="4">
    <location>
        <begin position="129"/>
        <end position="140"/>
    </location>
</feature>
<dbReference type="Proteomes" id="UP000594262">
    <property type="component" value="Unplaced"/>
</dbReference>
<evidence type="ECO:0000259" key="5">
    <source>
        <dbReference type="Pfam" id="PF20518"/>
    </source>
</evidence>
<keyword evidence="2" id="KW-0498">Mitosis</keyword>
<accession>A0A7M5X021</accession>
<dbReference type="PANTHER" id="PTHR12827:SF3">
    <property type="entry name" value="ANAPHASE-PROMOTING COMPLEX SUBUNIT 1"/>
    <property type="match status" value="1"/>
</dbReference>
<dbReference type="GO" id="GO:0060090">
    <property type="term" value="F:molecular adaptor activity"/>
    <property type="evidence" value="ECO:0007669"/>
    <property type="project" value="TreeGrafter"/>
</dbReference>
<dbReference type="GO" id="GO:0051301">
    <property type="term" value="P:cell division"/>
    <property type="evidence" value="ECO:0007669"/>
    <property type="project" value="UniProtKB-KW"/>
</dbReference>
<evidence type="ECO:0000256" key="3">
    <source>
        <dbReference type="ARBA" id="ARBA00023306"/>
    </source>
</evidence>
<evidence type="ECO:0000256" key="1">
    <source>
        <dbReference type="ARBA" id="ARBA00022618"/>
    </source>
</evidence>
<dbReference type="PANTHER" id="PTHR12827">
    <property type="entry name" value="MEIOTIC CHECKPOINT REGULATOR TSG24 FAMILY MEMBER"/>
    <property type="match status" value="1"/>
</dbReference>
<evidence type="ECO:0000313" key="6">
    <source>
        <dbReference type="EnsemblMetazoa" id="CLYHEMP015605.3"/>
    </source>
</evidence>
<keyword evidence="3" id="KW-0131">Cell cycle</keyword>
<feature type="domain" description="Anaphase-promoting complex subunit 1 middle" evidence="5">
    <location>
        <begin position="428"/>
        <end position="541"/>
    </location>
</feature>
<dbReference type="InterPro" id="IPR046794">
    <property type="entry name" value="Apc1_MidN"/>
</dbReference>
<feature type="compositionally biased region" description="Basic residues" evidence="4">
    <location>
        <begin position="150"/>
        <end position="164"/>
    </location>
</feature>